<protein>
    <submittedName>
        <fullName evidence="2">ImmA/IrrE family metallo-endopeptidase</fullName>
    </submittedName>
</protein>
<reference evidence="2 3" key="1">
    <citation type="submission" date="2023-03" db="EMBL/GenBank/DDBJ databases">
        <title>Bacillus Genome Sequencing.</title>
        <authorList>
            <person name="Dunlap C."/>
        </authorList>
    </citation>
    <scope>NUCLEOTIDE SEQUENCE [LARGE SCALE GENOMIC DNA]</scope>
    <source>
        <strain evidence="2 3">B-59205</strain>
    </source>
</reference>
<sequence>MYYYTHLEDYITHFYRQLGITDLSLLSFQEIAARLGIKVFYWSERSQALFIEGRAYIFLEENLSPEKEWQDFCHELCHVLLHSGNQFDLPPLFQKYQESKANNFMYHACVPTFLLERMELYDFTNKEIVKIQQNFCVEPEFAKNRLIQFLNNKQNQLYRYQD</sequence>
<comment type="caution">
    <text evidence="2">The sequence shown here is derived from an EMBL/GenBank/DDBJ whole genome shotgun (WGS) entry which is preliminary data.</text>
</comment>
<dbReference type="Gene3D" id="1.10.10.2910">
    <property type="match status" value="1"/>
</dbReference>
<accession>A0AAW9NV04</accession>
<dbReference type="Proteomes" id="UP001344888">
    <property type="component" value="Unassembled WGS sequence"/>
</dbReference>
<feature type="domain" description="IrrE N-terminal-like" evidence="1">
    <location>
        <begin position="36"/>
        <end position="146"/>
    </location>
</feature>
<dbReference type="InterPro" id="IPR010359">
    <property type="entry name" value="IrrE_HExxH"/>
</dbReference>
<gene>
    <name evidence="2" type="ORF">P9B03_17750</name>
</gene>
<organism evidence="2 3">
    <name type="scientific">Metasolibacillus meyeri</name>
    <dbReference type="NCBI Taxonomy" id="1071052"/>
    <lineage>
        <taxon>Bacteria</taxon>
        <taxon>Bacillati</taxon>
        <taxon>Bacillota</taxon>
        <taxon>Bacilli</taxon>
        <taxon>Bacillales</taxon>
        <taxon>Caryophanaceae</taxon>
        <taxon>Metasolibacillus</taxon>
    </lineage>
</organism>
<evidence type="ECO:0000313" key="2">
    <source>
        <dbReference type="EMBL" id="MEC1180342.1"/>
    </source>
</evidence>
<dbReference type="EMBL" id="JARSFG010000028">
    <property type="protein sequence ID" value="MEC1180342.1"/>
    <property type="molecule type" value="Genomic_DNA"/>
</dbReference>
<dbReference type="Pfam" id="PF06114">
    <property type="entry name" value="Peptidase_M78"/>
    <property type="match status" value="1"/>
</dbReference>
<evidence type="ECO:0000259" key="1">
    <source>
        <dbReference type="Pfam" id="PF06114"/>
    </source>
</evidence>
<evidence type="ECO:0000313" key="3">
    <source>
        <dbReference type="Proteomes" id="UP001344888"/>
    </source>
</evidence>
<keyword evidence="3" id="KW-1185">Reference proteome</keyword>
<name>A0AAW9NV04_9BACL</name>
<dbReference type="RefSeq" id="WP_107841799.1">
    <property type="nucleotide sequence ID" value="NZ_JARSFG010000028.1"/>
</dbReference>
<dbReference type="AlphaFoldDB" id="A0AAW9NV04"/>
<proteinExistence type="predicted"/>